<sequence length="310" mass="34306">MPDSNFGDYEQREEDPSGYEQRGAQEKLVHRNPHPDFNKVEASRPDWAERSEWHFTKTKQPGWKLGQGANDGGESLEKKHVEINPYEQGRPAVFNYKLLISGIIPRPIGFVSTRSKDGSSTNLAPFSYTNVINHDPPLFTIGFAGGLSHAKDTLRNLTASKECTINIISEHYIEAANATSINAPYGTSEWSLSGLTPAPCTEVKASRVKEAIFSIEGKLLSTTEFESRATPGKKTGVLAVVEGVRFWVREDAINEDRNLIDPGVLRPVSRLGGIMYGRTMEGCEIPRPDFAEKEKEGETDGLLKAKKEGQ</sequence>
<dbReference type="SUPFAM" id="SSF50475">
    <property type="entry name" value="FMN-binding split barrel"/>
    <property type="match status" value="1"/>
</dbReference>
<comment type="caution">
    <text evidence="7">The sequence shown here is derived from an EMBL/GenBank/DDBJ whole genome shotgun (WGS) entry which is preliminary data.</text>
</comment>
<proteinExistence type="inferred from homology"/>
<dbReference type="PANTHER" id="PTHR33798">
    <property type="entry name" value="FLAVOPROTEIN OXYGENASE"/>
    <property type="match status" value="1"/>
</dbReference>
<dbReference type="EMBL" id="CAJPDT010000042">
    <property type="protein sequence ID" value="CAF9926178.1"/>
    <property type="molecule type" value="Genomic_DNA"/>
</dbReference>
<comment type="cofactor">
    <cofactor evidence="1">
        <name>FMN</name>
        <dbReference type="ChEBI" id="CHEBI:58210"/>
    </cofactor>
</comment>
<feature type="region of interest" description="Disordered" evidence="5">
    <location>
        <begin position="1"/>
        <end position="49"/>
    </location>
</feature>
<dbReference type="InterPro" id="IPR012349">
    <property type="entry name" value="Split_barrel_FMN-bd"/>
</dbReference>
<dbReference type="OrthoDB" id="10250990at2759"/>
<dbReference type="PANTHER" id="PTHR33798:SF5">
    <property type="entry name" value="FLAVIN REDUCTASE LIKE DOMAIN-CONTAINING PROTEIN"/>
    <property type="match status" value="1"/>
</dbReference>
<dbReference type="AlphaFoldDB" id="A0A8H3FKE4"/>
<dbReference type="InterPro" id="IPR002563">
    <property type="entry name" value="Flavin_Rdtase-like_dom"/>
</dbReference>
<evidence type="ECO:0000313" key="7">
    <source>
        <dbReference type="EMBL" id="CAF9926178.1"/>
    </source>
</evidence>
<dbReference type="Proteomes" id="UP000664534">
    <property type="component" value="Unassembled WGS sequence"/>
</dbReference>
<evidence type="ECO:0000313" key="8">
    <source>
        <dbReference type="Proteomes" id="UP000664534"/>
    </source>
</evidence>
<protein>
    <recommendedName>
        <fullName evidence="6">Flavin reductase like domain-containing protein</fullName>
    </recommendedName>
</protein>
<organism evidence="7 8">
    <name type="scientific">Imshaugia aleurites</name>
    <dbReference type="NCBI Taxonomy" id="172621"/>
    <lineage>
        <taxon>Eukaryota</taxon>
        <taxon>Fungi</taxon>
        <taxon>Dikarya</taxon>
        <taxon>Ascomycota</taxon>
        <taxon>Pezizomycotina</taxon>
        <taxon>Lecanoromycetes</taxon>
        <taxon>OSLEUM clade</taxon>
        <taxon>Lecanoromycetidae</taxon>
        <taxon>Lecanorales</taxon>
        <taxon>Lecanorineae</taxon>
        <taxon>Parmeliaceae</taxon>
        <taxon>Imshaugia</taxon>
    </lineage>
</organism>
<dbReference type="Pfam" id="PF01613">
    <property type="entry name" value="Flavin_Reduct"/>
    <property type="match status" value="1"/>
</dbReference>
<feature type="compositionally biased region" description="Basic and acidic residues" evidence="5">
    <location>
        <begin position="23"/>
        <end position="49"/>
    </location>
</feature>
<keyword evidence="2" id="KW-0285">Flavoprotein</keyword>
<dbReference type="SMART" id="SM00903">
    <property type="entry name" value="Flavin_Reduct"/>
    <property type="match status" value="1"/>
</dbReference>
<dbReference type="Gene3D" id="2.30.110.10">
    <property type="entry name" value="Electron Transport, Fmn-binding Protein, Chain A"/>
    <property type="match status" value="1"/>
</dbReference>
<feature type="region of interest" description="Disordered" evidence="5">
    <location>
        <begin position="287"/>
        <end position="310"/>
    </location>
</feature>
<evidence type="ECO:0000259" key="6">
    <source>
        <dbReference type="SMART" id="SM00903"/>
    </source>
</evidence>
<evidence type="ECO:0000256" key="1">
    <source>
        <dbReference type="ARBA" id="ARBA00001917"/>
    </source>
</evidence>
<evidence type="ECO:0000256" key="3">
    <source>
        <dbReference type="ARBA" id="ARBA00022643"/>
    </source>
</evidence>
<dbReference type="GO" id="GO:0010181">
    <property type="term" value="F:FMN binding"/>
    <property type="evidence" value="ECO:0007669"/>
    <property type="project" value="InterPro"/>
</dbReference>
<gene>
    <name evidence="7" type="ORF">IMSHALPRED_006884</name>
</gene>
<keyword evidence="3" id="KW-0288">FMN</keyword>
<keyword evidence="8" id="KW-1185">Reference proteome</keyword>
<reference evidence="7" key="1">
    <citation type="submission" date="2021-03" db="EMBL/GenBank/DDBJ databases">
        <authorList>
            <person name="Tagirdzhanova G."/>
        </authorList>
    </citation>
    <scope>NUCLEOTIDE SEQUENCE</scope>
</reference>
<evidence type="ECO:0000256" key="2">
    <source>
        <dbReference type="ARBA" id="ARBA00022630"/>
    </source>
</evidence>
<accession>A0A8H3FKE4</accession>
<evidence type="ECO:0000256" key="4">
    <source>
        <dbReference type="ARBA" id="ARBA00038054"/>
    </source>
</evidence>
<comment type="similarity">
    <text evidence="4">Belongs to the flavoredoxin family.</text>
</comment>
<name>A0A8H3FKE4_9LECA</name>
<evidence type="ECO:0000256" key="5">
    <source>
        <dbReference type="SAM" id="MobiDB-lite"/>
    </source>
</evidence>
<feature type="domain" description="Flavin reductase like" evidence="6">
    <location>
        <begin position="101"/>
        <end position="261"/>
    </location>
</feature>